<sequence length="332" mass="38106">MLDNIVFYCEVTSSGKAFVTLSSYFLSYVFQCLNVLLRMHSGVPGSPRESFHHEANKVPVPPSSGESTWLERIVRYGEKDDLLLYVTAFIGVVMPAIVYILYHKAHNVYQRYAKIAKEKNEEEEAERRVVTIFYGSETGKTERLAEILADEMEDYSPPLINMANIDPEDFKQYKGVGLFLISTRENGKPPEGVEWFMEWMDDVDAKTKRKANFRHIRFCIFGIGDSRFGATYYNKAAKVLSRRLRSLGAKPLCAMAFADEKKNTDDICEVLRSWSDDVCEVLEDHIAGTKSDRRGTSTESSGTEYDSENAKREKEALFTKFLNLRRRRRSRT</sequence>
<dbReference type="InterPro" id="IPR001226">
    <property type="entry name" value="Flavodoxin_CS"/>
</dbReference>
<evidence type="ECO:0000313" key="4">
    <source>
        <dbReference type="EMBL" id="TKR78219.1"/>
    </source>
</evidence>
<protein>
    <recommendedName>
        <fullName evidence="3">Flavodoxin-like domain-containing protein</fullName>
    </recommendedName>
</protein>
<reference evidence="4 5" key="1">
    <citation type="journal article" date="2015" name="Genome Biol.">
        <title>Comparative genomics of Steinernema reveals deeply conserved gene regulatory networks.</title>
        <authorList>
            <person name="Dillman A.R."/>
            <person name="Macchietto M."/>
            <person name="Porter C.F."/>
            <person name="Rogers A."/>
            <person name="Williams B."/>
            <person name="Antoshechkin I."/>
            <person name="Lee M.M."/>
            <person name="Goodwin Z."/>
            <person name="Lu X."/>
            <person name="Lewis E.E."/>
            <person name="Goodrich-Blair H."/>
            <person name="Stock S.P."/>
            <person name="Adams B.J."/>
            <person name="Sternberg P.W."/>
            <person name="Mortazavi A."/>
        </authorList>
    </citation>
    <scope>NUCLEOTIDE SEQUENCE [LARGE SCALE GENOMIC DNA]</scope>
    <source>
        <strain evidence="4 5">ALL</strain>
    </source>
</reference>
<dbReference type="Pfam" id="PF00258">
    <property type="entry name" value="Flavodoxin_1"/>
    <property type="match status" value="1"/>
</dbReference>
<organism evidence="4 5">
    <name type="scientific">Steinernema carpocapsae</name>
    <name type="common">Entomopathogenic nematode</name>
    <dbReference type="NCBI Taxonomy" id="34508"/>
    <lineage>
        <taxon>Eukaryota</taxon>
        <taxon>Metazoa</taxon>
        <taxon>Ecdysozoa</taxon>
        <taxon>Nematoda</taxon>
        <taxon>Chromadorea</taxon>
        <taxon>Rhabditida</taxon>
        <taxon>Tylenchina</taxon>
        <taxon>Panagrolaimomorpha</taxon>
        <taxon>Strongyloidoidea</taxon>
        <taxon>Steinernematidae</taxon>
        <taxon>Steinernema</taxon>
    </lineage>
</organism>
<dbReference type="GO" id="GO:0051539">
    <property type="term" value="F:4 iron, 4 sulfur cluster binding"/>
    <property type="evidence" value="ECO:0007669"/>
    <property type="project" value="InterPro"/>
</dbReference>
<keyword evidence="5" id="KW-1185">Reference proteome</keyword>
<feature type="region of interest" description="Disordered" evidence="1">
    <location>
        <begin position="290"/>
        <end position="311"/>
    </location>
</feature>
<dbReference type="SUPFAM" id="SSF52218">
    <property type="entry name" value="Flavoproteins"/>
    <property type="match status" value="1"/>
</dbReference>
<feature type="transmembrane region" description="Helical" evidence="2">
    <location>
        <begin position="82"/>
        <end position="102"/>
    </location>
</feature>
<dbReference type="PRINTS" id="PR00369">
    <property type="entry name" value="FLAVODOXIN"/>
</dbReference>
<dbReference type="PANTHER" id="PTHR13930:SF0">
    <property type="entry name" value="S-ADENOSYL-L-METHIONINE-DEPENDENT TRNA 4-DEMETHYLWYOSINE SYNTHASE TYW1-RELATED"/>
    <property type="match status" value="1"/>
</dbReference>
<feature type="domain" description="Flavodoxin-like" evidence="3">
    <location>
        <begin position="130"/>
        <end position="279"/>
    </location>
</feature>
<reference evidence="4 5" key="2">
    <citation type="journal article" date="2019" name="G3 (Bethesda)">
        <title>Hybrid Assembly of the Genome of the Entomopathogenic Nematode Steinernema carpocapsae Identifies the X-Chromosome.</title>
        <authorList>
            <person name="Serra L."/>
            <person name="Macchietto M."/>
            <person name="Macias-Munoz A."/>
            <person name="McGill C.J."/>
            <person name="Rodriguez I.M."/>
            <person name="Rodriguez B."/>
            <person name="Murad R."/>
            <person name="Mortazavi A."/>
        </authorList>
    </citation>
    <scope>NUCLEOTIDE SEQUENCE [LARGE SCALE GENOMIC DNA]</scope>
    <source>
        <strain evidence="4 5">ALL</strain>
    </source>
</reference>
<keyword evidence="2" id="KW-0472">Membrane</keyword>
<keyword evidence="2" id="KW-0812">Transmembrane</keyword>
<gene>
    <name evidence="4" type="ORF">L596_019062</name>
</gene>
<dbReference type="OrthoDB" id="5858751at2759"/>
<dbReference type="PROSITE" id="PS50902">
    <property type="entry name" value="FLAVODOXIN_LIKE"/>
    <property type="match status" value="1"/>
</dbReference>
<dbReference type="GO" id="GO:0008033">
    <property type="term" value="P:tRNA processing"/>
    <property type="evidence" value="ECO:0007669"/>
    <property type="project" value="InterPro"/>
</dbReference>
<dbReference type="Gene3D" id="3.40.50.360">
    <property type="match status" value="1"/>
</dbReference>
<dbReference type="InterPro" id="IPR029039">
    <property type="entry name" value="Flavoprotein-like_sf"/>
</dbReference>
<proteinExistence type="predicted"/>
<dbReference type="GO" id="GO:0009055">
    <property type="term" value="F:electron transfer activity"/>
    <property type="evidence" value="ECO:0007669"/>
    <property type="project" value="InterPro"/>
</dbReference>
<dbReference type="AlphaFoldDB" id="A0A4U5N6J6"/>
<comment type="caution">
    <text evidence="4">The sequence shown here is derived from an EMBL/GenBank/DDBJ whole genome shotgun (WGS) entry which is preliminary data.</text>
</comment>
<evidence type="ECO:0000313" key="5">
    <source>
        <dbReference type="Proteomes" id="UP000298663"/>
    </source>
</evidence>
<dbReference type="PANTHER" id="PTHR13930">
    <property type="entry name" value="S-ADENOSYL-L-METHIONINE-DEPENDENT TRNA 4-DEMETHYLWYOSINE SYNTHASE"/>
    <property type="match status" value="1"/>
</dbReference>
<dbReference type="PROSITE" id="PS00201">
    <property type="entry name" value="FLAVODOXIN"/>
    <property type="match status" value="1"/>
</dbReference>
<dbReference type="Proteomes" id="UP000298663">
    <property type="component" value="Unassembled WGS sequence"/>
</dbReference>
<dbReference type="STRING" id="34508.A0A4U5N6J6"/>
<accession>A0A4U5N6J6</accession>
<dbReference type="EMBL" id="AZBU02000005">
    <property type="protein sequence ID" value="TKR78219.1"/>
    <property type="molecule type" value="Genomic_DNA"/>
</dbReference>
<evidence type="ECO:0000256" key="1">
    <source>
        <dbReference type="SAM" id="MobiDB-lite"/>
    </source>
</evidence>
<dbReference type="InterPro" id="IPR001094">
    <property type="entry name" value="Flavdoxin-like"/>
</dbReference>
<evidence type="ECO:0000256" key="2">
    <source>
        <dbReference type="SAM" id="Phobius"/>
    </source>
</evidence>
<dbReference type="InterPro" id="IPR008254">
    <property type="entry name" value="Flavodoxin/NO_synth"/>
</dbReference>
<name>A0A4U5N6J6_STECR</name>
<evidence type="ECO:0000259" key="3">
    <source>
        <dbReference type="PROSITE" id="PS50902"/>
    </source>
</evidence>
<keyword evidence="2" id="KW-1133">Transmembrane helix</keyword>
<dbReference type="InterPro" id="IPR034556">
    <property type="entry name" value="tRNA_wybutosine-synthase"/>
</dbReference>
<dbReference type="GO" id="GO:0010181">
    <property type="term" value="F:FMN binding"/>
    <property type="evidence" value="ECO:0007669"/>
    <property type="project" value="InterPro"/>
</dbReference>